<dbReference type="GO" id="GO:0046983">
    <property type="term" value="F:protein dimerization activity"/>
    <property type="evidence" value="ECO:0007669"/>
    <property type="project" value="InterPro"/>
</dbReference>
<evidence type="ECO:0000256" key="10">
    <source>
        <dbReference type="ARBA" id="ARBA00023163"/>
    </source>
</evidence>
<dbReference type="PANTHER" id="PTHR33238">
    <property type="entry name" value="IRON (METAL) DEPENDENT REPRESSOR, DTXR FAMILY"/>
    <property type="match status" value="1"/>
</dbReference>
<keyword evidence="10" id="KW-0804">Transcription</keyword>
<keyword evidence="11" id="KW-0464">Manganese</keyword>
<dbReference type="Pfam" id="PF01325">
    <property type="entry name" value="Fe_dep_repress"/>
    <property type="match status" value="1"/>
</dbReference>
<dbReference type="GO" id="GO:0005737">
    <property type="term" value="C:cytoplasm"/>
    <property type="evidence" value="ECO:0007669"/>
    <property type="project" value="UniProtKB-SubCell"/>
</dbReference>
<dbReference type="SUPFAM" id="SSF47979">
    <property type="entry name" value="Iron-dependent repressor protein, dimerization domain"/>
    <property type="match status" value="1"/>
</dbReference>
<dbReference type="PANTHER" id="PTHR33238:SF11">
    <property type="entry name" value="TRANSCRIPTIONAL REGULATOR MNTR"/>
    <property type="match status" value="1"/>
</dbReference>
<dbReference type="SUPFAM" id="SSF46785">
    <property type="entry name" value="Winged helix' DNA-binding domain"/>
    <property type="match status" value="1"/>
</dbReference>
<evidence type="ECO:0000256" key="4">
    <source>
        <dbReference type="ARBA" id="ARBA00022490"/>
    </source>
</evidence>
<evidence type="ECO:0000313" key="14">
    <source>
        <dbReference type="EMBL" id="UUX60807.1"/>
    </source>
</evidence>
<evidence type="ECO:0000313" key="15">
    <source>
        <dbReference type="Proteomes" id="UP001060018"/>
    </source>
</evidence>
<dbReference type="InterPro" id="IPR050536">
    <property type="entry name" value="DtxR_MntR_Metal-Reg"/>
</dbReference>
<dbReference type="InterPro" id="IPR022689">
    <property type="entry name" value="Iron_dep_repressor"/>
</dbReference>
<keyword evidence="5" id="KW-0678">Repressor</keyword>
<dbReference type="GO" id="GO:0045892">
    <property type="term" value="P:negative regulation of DNA-templated transcription"/>
    <property type="evidence" value="ECO:0007669"/>
    <property type="project" value="TreeGrafter"/>
</dbReference>
<evidence type="ECO:0000256" key="7">
    <source>
        <dbReference type="ARBA" id="ARBA00023015"/>
    </source>
</evidence>
<organism evidence="14 15">
    <name type="scientific">Glutamicibacter halophytocola</name>
    <dbReference type="NCBI Taxonomy" id="1933880"/>
    <lineage>
        <taxon>Bacteria</taxon>
        <taxon>Bacillati</taxon>
        <taxon>Actinomycetota</taxon>
        <taxon>Actinomycetes</taxon>
        <taxon>Micrococcales</taxon>
        <taxon>Micrococcaceae</taxon>
        <taxon>Glutamicibacter</taxon>
    </lineage>
</organism>
<evidence type="ECO:0000256" key="8">
    <source>
        <dbReference type="ARBA" id="ARBA00023125"/>
    </source>
</evidence>
<keyword evidence="8" id="KW-0238">DNA-binding</keyword>
<dbReference type="GO" id="GO:0003677">
    <property type="term" value="F:DNA binding"/>
    <property type="evidence" value="ECO:0007669"/>
    <property type="project" value="UniProtKB-KW"/>
</dbReference>
<comment type="subunit">
    <text evidence="3">Homodimer.</text>
</comment>
<dbReference type="GO" id="GO:0003700">
    <property type="term" value="F:DNA-binding transcription factor activity"/>
    <property type="evidence" value="ECO:0007669"/>
    <property type="project" value="InterPro"/>
</dbReference>
<dbReference type="PROSITE" id="PS50944">
    <property type="entry name" value="HTH_DTXR"/>
    <property type="match status" value="1"/>
</dbReference>
<proteinExistence type="inferred from homology"/>
<protein>
    <recommendedName>
        <fullName evidence="12">Manganese transport regulator</fullName>
    </recommendedName>
</protein>
<dbReference type="InterPro" id="IPR038157">
    <property type="entry name" value="FeoA_core_dom"/>
</dbReference>
<dbReference type="InterPro" id="IPR036421">
    <property type="entry name" value="Fe_dep_repressor_sf"/>
</dbReference>
<evidence type="ECO:0000256" key="2">
    <source>
        <dbReference type="ARBA" id="ARBA00007871"/>
    </source>
</evidence>
<dbReference type="Gene3D" id="1.10.60.10">
    <property type="entry name" value="Iron dependent repressor, metal binding and dimerisation domain"/>
    <property type="match status" value="1"/>
</dbReference>
<dbReference type="EMBL" id="CP102487">
    <property type="protein sequence ID" value="UUX60807.1"/>
    <property type="molecule type" value="Genomic_DNA"/>
</dbReference>
<evidence type="ECO:0000256" key="5">
    <source>
        <dbReference type="ARBA" id="ARBA00022491"/>
    </source>
</evidence>
<evidence type="ECO:0000256" key="1">
    <source>
        <dbReference type="ARBA" id="ARBA00004496"/>
    </source>
</evidence>
<evidence type="ECO:0000256" key="3">
    <source>
        <dbReference type="ARBA" id="ARBA00011738"/>
    </source>
</evidence>
<dbReference type="SMART" id="SM00529">
    <property type="entry name" value="HTH_DTXR"/>
    <property type="match status" value="1"/>
</dbReference>
<dbReference type="AlphaFoldDB" id="A0AA95BUB0"/>
<dbReference type="Pfam" id="PF02742">
    <property type="entry name" value="Fe_dep_repr_C"/>
    <property type="match status" value="1"/>
</dbReference>
<dbReference type="InterPro" id="IPR007167">
    <property type="entry name" value="Fe-transptr_FeoA-like"/>
</dbReference>
<feature type="domain" description="HTH dtxR-type" evidence="13">
    <location>
        <begin position="9"/>
        <end position="71"/>
    </location>
</feature>
<dbReference type="InterPro" id="IPR036388">
    <property type="entry name" value="WH-like_DNA-bd_sf"/>
</dbReference>
<keyword evidence="7" id="KW-0805">Transcription regulation</keyword>
<dbReference type="InterPro" id="IPR036390">
    <property type="entry name" value="WH_DNA-bd_sf"/>
</dbReference>
<dbReference type="SMART" id="SM00899">
    <property type="entry name" value="FeoA"/>
    <property type="match status" value="1"/>
</dbReference>
<comment type="subcellular location">
    <subcellularLocation>
        <location evidence="1">Cytoplasm</location>
    </subcellularLocation>
</comment>
<dbReference type="SUPFAM" id="SSF50037">
    <property type="entry name" value="C-terminal domain of transcriptional repressors"/>
    <property type="match status" value="1"/>
</dbReference>
<comment type="similarity">
    <text evidence="2">Belongs to the DtxR/MntR family.</text>
</comment>
<evidence type="ECO:0000256" key="6">
    <source>
        <dbReference type="ARBA" id="ARBA00023004"/>
    </source>
</evidence>
<dbReference type="Gene3D" id="1.10.10.10">
    <property type="entry name" value="Winged helix-like DNA-binding domain superfamily/Winged helix DNA-binding domain"/>
    <property type="match status" value="1"/>
</dbReference>
<accession>A0AA95BUB0</accession>
<reference evidence="14" key="1">
    <citation type="journal article" date="2022" name="Pest Manag. Sci.">
        <title>Glutamicibacter halophytocola-mediated host fitness of potato tuber moth on Solanaceae crops.</title>
        <authorList>
            <person name="Wang W."/>
            <person name="Xiao G."/>
            <person name="Du G."/>
            <person name="Chang L."/>
            <person name="Yang Y."/>
            <person name="Ye J."/>
            <person name="Chen B."/>
        </authorList>
    </citation>
    <scope>NUCLEOTIDE SEQUENCE</scope>
    <source>
        <strain evidence="14">S2</strain>
    </source>
</reference>
<dbReference type="Gene3D" id="2.30.30.90">
    <property type="match status" value="1"/>
</dbReference>
<dbReference type="Proteomes" id="UP001060018">
    <property type="component" value="Chromosome"/>
</dbReference>
<dbReference type="GO" id="GO:0046914">
    <property type="term" value="F:transition metal ion binding"/>
    <property type="evidence" value="ECO:0007669"/>
    <property type="project" value="InterPro"/>
</dbReference>
<keyword evidence="9" id="KW-0010">Activator</keyword>
<evidence type="ECO:0000256" key="12">
    <source>
        <dbReference type="ARBA" id="ARBA00032593"/>
    </source>
</evidence>
<sequence>MEGVSVNQLSDSAQNYLKIIYGLNEWSNEPVTASVIATKAGMKLSTVSGALSKLRQQGLLDHAPYGAVTLTALGRDYAMTMVRRHRLIETFLVQMLGYRWDQVHDEAENLEHAVSDFMVQRIDNLLEHPTRDPHGDPIPTAEGRISIPPAINLSDAADGSKVIVERIADDDSQLLQYFSDQGIRVGVELSVSTAEDFSETINVRVAGKKTTLSLGSRAINAVWVSAGK</sequence>
<dbReference type="InterPro" id="IPR022687">
    <property type="entry name" value="HTH_DTXR"/>
</dbReference>
<gene>
    <name evidence="14" type="ORF">NUH22_13915</name>
</gene>
<evidence type="ECO:0000256" key="9">
    <source>
        <dbReference type="ARBA" id="ARBA00023159"/>
    </source>
</evidence>
<evidence type="ECO:0000256" key="11">
    <source>
        <dbReference type="ARBA" id="ARBA00023211"/>
    </source>
</evidence>
<dbReference type="FunFam" id="1.10.60.10:FF:000004">
    <property type="entry name" value="DtxR family transcriptional regulator"/>
    <property type="match status" value="1"/>
</dbReference>
<keyword evidence="4" id="KW-0963">Cytoplasm</keyword>
<keyword evidence="6" id="KW-0408">Iron</keyword>
<dbReference type="InterPro" id="IPR008988">
    <property type="entry name" value="Transcriptional_repressor_C"/>
</dbReference>
<dbReference type="Pfam" id="PF04023">
    <property type="entry name" value="FeoA"/>
    <property type="match status" value="1"/>
</dbReference>
<dbReference type="InterPro" id="IPR001367">
    <property type="entry name" value="Fe_dep_repressor"/>
</dbReference>
<evidence type="ECO:0000259" key="13">
    <source>
        <dbReference type="PROSITE" id="PS50944"/>
    </source>
</evidence>
<name>A0AA95BUB0_9MICC</name>